<reference evidence="2" key="1">
    <citation type="journal article" date="2013" name="Mol. Plant Microbe Interact.">
        <title>Global aspects of pacC regulation of pathogenicity genes in Colletotrichum gloeosporioides as revealed by transcriptome analysis.</title>
        <authorList>
            <person name="Alkan N."/>
            <person name="Meng X."/>
            <person name="Friedlander G."/>
            <person name="Reuveni E."/>
            <person name="Sukno S."/>
            <person name="Sherman A."/>
            <person name="Thon M."/>
            <person name="Fluhr R."/>
            <person name="Prusky D."/>
        </authorList>
    </citation>
    <scope>NUCLEOTIDE SEQUENCE [LARGE SCALE GENOMIC DNA]</scope>
    <source>
        <strain evidence="2">Cg-14</strain>
    </source>
</reference>
<name>T0K5K1_COLGC</name>
<sequence>MIEAHELLKKFYHHLLRLYG</sequence>
<evidence type="ECO:0000313" key="2">
    <source>
        <dbReference type="Proteomes" id="UP000015530"/>
    </source>
</evidence>
<gene>
    <name evidence="1" type="ORF">CGLO_13692</name>
</gene>
<evidence type="ECO:0000313" key="1">
    <source>
        <dbReference type="EMBL" id="EQB47189.1"/>
    </source>
</evidence>
<dbReference type="EMBL" id="AMYD01003062">
    <property type="protein sequence ID" value="EQB47189.1"/>
    <property type="molecule type" value="Genomic_DNA"/>
</dbReference>
<dbReference type="AlphaFoldDB" id="T0K5K1"/>
<dbReference type="Proteomes" id="UP000015530">
    <property type="component" value="Unassembled WGS sequence"/>
</dbReference>
<proteinExistence type="predicted"/>
<accession>T0K5K1</accession>
<protein>
    <submittedName>
        <fullName evidence="1">Uncharacterized protein</fullName>
    </submittedName>
</protein>
<dbReference type="HOGENOM" id="CLU_3428497_0_0_1"/>
<organism evidence="1 2">
    <name type="scientific">Colletotrichum gloeosporioides (strain Cg-14)</name>
    <name type="common">Anthracnose fungus</name>
    <name type="synonym">Glomerella cingulata</name>
    <dbReference type="NCBI Taxonomy" id="1237896"/>
    <lineage>
        <taxon>Eukaryota</taxon>
        <taxon>Fungi</taxon>
        <taxon>Dikarya</taxon>
        <taxon>Ascomycota</taxon>
        <taxon>Pezizomycotina</taxon>
        <taxon>Sordariomycetes</taxon>
        <taxon>Hypocreomycetidae</taxon>
        <taxon>Glomerellales</taxon>
        <taxon>Glomerellaceae</taxon>
        <taxon>Colletotrichum</taxon>
        <taxon>Colletotrichum gloeosporioides species complex</taxon>
    </lineage>
</organism>
<comment type="caution">
    <text evidence="1">The sequence shown here is derived from an EMBL/GenBank/DDBJ whole genome shotgun (WGS) entry which is preliminary data.</text>
</comment>